<dbReference type="GO" id="GO:0008270">
    <property type="term" value="F:zinc ion binding"/>
    <property type="evidence" value="ECO:0007669"/>
    <property type="project" value="InterPro"/>
</dbReference>
<accession>A0A397JNW3</accession>
<evidence type="ECO:0000313" key="2">
    <source>
        <dbReference type="Proteomes" id="UP000266861"/>
    </source>
</evidence>
<evidence type="ECO:0000313" key="1">
    <source>
        <dbReference type="EMBL" id="RHZ87656.1"/>
    </source>
</evidence>
<dbReference type="OrthoDB" id="2485161at2759"/>
<evidence type="ECO:0008006" key="3">
    <source>
        <dbReference type="Google" id="ProtNLM"/>
    </source>
</evidence>
<protein>
    <recommendedName>
        <fullName evidence="3">CCHC-type domain-containing protein</fullName>
    </recommendedName>
</protein>
<dbReference type="InterPro" id="IPR036875">
    <property type="entry name" value="Znf_CCHC_sf"/>
</dbReference>
<reference evidence="1 2" key="1">
    <citation type="submission" date="2018-08" db="EMBL/GenBank/DDBJ databases">
        <title>Genome and evolution of the arbuscular mycorrhizal fungus Diversispora epigaea (formerly Glomus versiforme) and its bacterial endosymbionts.</title>
        <authorList>
            <person name="Sun X."/>
            <person name="Fei Z."/>
            <person name="Harrison M."/>
        </authorList>
    </citation>
    <scope>NUCLEOTIDE SEQUENCE [LARGE SCALE GENOMIC DNA]</scope>
    <source>
        <strain evidence="1 2">IT104</strain>
    </source>
</reference>
<sequence>MTNTDINITTTTTTTNFNETELLNKNDNNSNNNIIKSIHVVKTIELSQTQLKLRKIGVESRQFQQILNCLNAIKNLESCKDIPLSEFNSPWATSTFKQPCLACHYFGHLIKNCVNLQEKIEDSCLRCFSKEHQVAQCNQKEQSSFIF</sequence>
<dbReference type="Proteomes" id="UP000266861">
    <property type="component" value="Unassembled WGS sequence"/>
</dbReference>
<name>A0A397JNW3_9GLOM</name>
<comment type="caution">
    <text evidence="1">The sequence shown here is derived from an EMBL/GenBank/DDBJ whole genome shotgun (WGS) entry which is preliminary data.</text>
</comment>
<dbReference type="Gene3D" id="4.10.60.10">
    <property type="entry name" value="Zinc finger, CCHC-type"/>
    <property type="match status" value="1"/>
</dbReference>
<organism evidence="1 2">
    <name type="scientific">Diversispora epigaea</name>
    <dbReference type="NCBI Taxonomy" id="1348612"/>
    <lineage>
        <taxon>Eukaryota</taxon>
        <taxon>Fungi</taxon>
        <taxon>Fungi incertae sedis</taxon>
        <taxon>Mucoromycota</taxon>
        <taxon>Glomeromycotina</taxon>
        <taxon>Glomeromycetes</taxon>
        <taxon>Diversisporales</taxon>
        <taxon>Diversisporaceae</taxon>
        <taxon>Diversispora</taxon>
    </lineage>
</organism>
<gene>
    <name evidence="1" type="ORF">Glove_33g88</name>
</gene>
<keyword evidence="2" id="KW-1185">Reference proteome</keyword>
<dbReference type="EMBL" id="PQFF01000031">
    <property type="protein sequence ID" value="RHZ87656.1"/>
    <property type="molecule type" value="Genomic_DNA"/>
</dbReference>
<dbReference type="AlphaFoldDB" id="A0A397JNW3"/>
<dbReference type="GO" id="GO:0003676">
    <property type="term" value="F:nucleic acid binding"/>
    <property type="evidence" value="ECO:0007669"/>
    <property type="project" value="InterPro"/>
</dbReference>
<dbReference type="SUPFAM" id="SSF57756">
    <property type="entry name" value="Retrovirus zinc finger-like domains"/>
    <property type="match status" value="1"/>
</dbReference>
<proteinExistence type="predicted"/>